<dbReference type="CDD" id="cd11041">
    <property type="entry name" value="CYP503A1-like"/>
    <property type="match status" value="1"/>
</dbReference>
<evidence type="ECO:0000256" key="4">
    <source>
        <dbReference type="ARBA" id="ARBA00022723"/>
    </source>
</evidence>
<dbReference type="AlphaFoldDB" id="A0A9P4YK73"/>
<dbReference type="SUPFAM" id="SSF48264">
    <property type="entry name" value="Cytochrome P450"/>
    <property type="match status" value="1"/>
</dbReference>
<name>A0A9P4YK73_9EURO</name>
<evidence type="ECO:0000256" key="1">
    <source>
        <dbReference type="ARBA" id="ARBA00001971"/>
    </source>
</evidence>
<dbReference type="GO" id="GO:0020037">
    <property type="term" value="F:heme binding"/>
    <property type="evidence" value="ECO:0007669"/>
    <property type="project" value="InterPro"/>
</dbReference>
<dbReference type="InterPro" id="IPR002403">
    <property type="entry name" value="Cyt_P450_E_grp-IV"/>
</dbReference>
<comment type="similarity">
    <text evidence="2 9">Belongs to the cytochrome P450 family.</text>
</comment>
<evidence type="ECO:0000313" key="12">
    <source>
        <dbReference type="Proteomes" id="UP000749309"/>
    </source>
</evidence>
<dbReference type="PRINTS" id="PR00465">
    <property type="entry name" value="EP450IV"/>
</dbReference>
<comment type="cofactor">
    <cofactor evidence="1 8">
        <name>heme</name>
        <dbReference type="ChEBI" id="CHEBI:30413"/>
    </cofactor>
</comment>
<evidence type="ECO:0000256" key="5">
    <source>
        <dbReference type="ARBA" id="ARBA00023002"/>
    </source>
</evidence>
<dbReference type="GO" id="GO:0005506">
    <property type="term" value="F:iron ion binding"/>
    <property type="evidence" value="ECO:0007669"/>
    <property type="project" value="InterPro"/>
</dbReference>
<evidence type="ECO:0000256" key="7">
    <source>
        <dbReference type="ARBA" id="ARBA00023033"/>
    </source>
</evidence>
<evidence type="ECO:0000256" key="2">
    <source>
        <dbReference type="ARBA" id="ARBA00010617"/>
    </source>
</evidence>
<evidence type="ECO:0000256" key="10">
    <source>
        <dbReference type="SAM" id="Phobius"/>
    </source>
</evidence>
<keyword evidence="3 8" id="KW-0349">Heme</keyword>
<keyword evidence="10" id="KW-0812">Transmembrane</keyword>
<proteinExistence type="inferred from homology"/>
<dbReference type="PANTHER" id="PTHR46206:SF1">
    <property type="entry name" value="P450, PUTATIVE (EUROFUNG)-RELATED"/>
    <property type="match status" value="1"/>
</dbReference>
<dbReference type="InterPro" id="IPR017972">
    <property type="entry name" value="Cyt_P450_CS"/>
</dbReference>
<dbReference type="InterPro" id="IPR001128">
    <property type="entry name" value="Cyt_P450"/>
</dbReference>
<dbReference type="GO" id="GO:0016705">
    <property type="term" value="F:oxidoreductase activity, acting on paired donors, with incorporation or reduction of molecular oxygen"/>
    <property type="evidence" value="ECO:0007669"/>
    <property type="project" value="InterPro"/>
</dbReference>
<evidence type="ECO:0000313" key="11">
    <source>
        <dbReference type="EMBL" id="KAF3900615.1"/>
    </source>
</evidence>
<dbReference type="EMBL" id="JAAQVJ010000012">
    <property type="protein sequence ID" value="KAF3900615.1"/>
    <property type="molecule type" value="Genomic_DNA"/>
</dbReference>
<feature type="binding site" description="axial binding residue" evidence="8">
    <location>
        <position position="451"/>
    </location>
    <ligand>
        <name>heme</name>
        <dbReference type="ChEBI" id="CHEBI:30413"/>
    </ligand>
    <ligandPart>
        <name>Fe</name>
        <dbReference type="ChEBI" id="CHEBI:18248"/>
    </ligandPart>
</feature>
<keyword evidence="5 9" id="KW-0560">Oxidoreductase</keyword>
<evidence type="ECO:0000256" key="9">
    <source>
        <dbReference type="RuleBase" id="RU000461"/>
    </source>
</evidence>
<keyword evidence="10" id="KW-1133">Transmembrane helix</keyword>
<dbReference type="GO" id="GO:0004497">
    <property type="term" value="F:monooxygenase activity"/>
    <property type="evidence" value="ECO:0007669"/>
    <property type="project" value="UniProtKB-KW"/>
</dbReference>
<gene>
    <name evidence="11" type="ORF">GY632_0687</name>
</gene>
<organism evidence="11 12">
    <name type="scientific">Trichophyton interdigitale</name>
    <dbReference type="NCBI Taxonomy" id="101480"/>
    <lineage>
        <taxon>Eukaryota</taxon>
        <taxon>Fungi</taxon>
        <taxon>Dikarya</taxon>
        <taxon>Ascomycota</taxon>
        <taxon>Pezizomycotina</taxon>
        <taxon>Eurotiomycetes</taxon>
        <taxon>Eurotiomycetidae</taxon>
        <taxon>Onygenales</taxon>
        <taxon>Arthrodermataceae</taxon>
        <taxon>Trichophyton</taxon>
    </lineage>
</organism>
<evidence type="ECO:0000256" key="3">
    <source>
        <dbReference type="ARBA" id="ARBA00022617"/>
    </source>
</evidence>
<dbReference type="Gene3D" id="1.10.630.10">
    <property type="entry name" value="Cytochrome P450"/>
    <property type="match status" value="1"/>
</dbReference>
<feature type="transmembrane region" description="Helical" evidence="10">
    <location>
        <begin position="284"/>
        <end position="304"/>
    </location>
</feature>
<reference evidence="11" key="1">
    <citation type="submission" date="2020-03" db="EMBL/GenBank/DDBJ databases">
        <title>Whole Genome Sequence of Trichophyton interdigitale from India.</title>
        <authorList>
            <person name="Kumar P."/>
        </authorList>
    </citation>
    <scope>NUCLEOTIDE SEQUENCE</scope>
    <source>
        <strain evidence="11">UCMS-IGIB-CI14</strain>
    </source>
</reference>
<dbReference type="PANTHER" id="PTHR46206">
    <property type="entry name" value="CYTOCHROME P450"/>
    <property type="match status" value="1"/>
</dbReference>
<feature type="transmembrane region" description="Helical" evidence="10">
    <location>
        <begin position="6"/>
        <end position="24"/>
    </location>
</feature>
<sequence length="504" mass="56949">MALVNQFLAGAVAIASLLLLWFLFMAGSSKQSNKAWAQLVVVGISPGDGPLSWAFALAKSVISMQETMREGYEKFSKANKPFALPTMWIGGAVLVLPPSKLGLLNKPRNELSSFNALLENAQFQYLMSDKDVWGNTIHFDIVRRHLREKDMSSLTKIMFEEWQGAFQTYWGDSKDGRVIKAWDSMVRIIARAALRIMVGLPGLEMKTIWSSQDLAGPVIALRAKYYERKLLNLLIPLVEERLFQYRHGVGSQRDSQGDVIEWLIEVSENHGPEQLTAKKIAGRILALTSMFVFAIGWVFVHVVLDIHCSPSSDEIVRTLMAECQQISAQYQELSSKEAIDKLYRLDPAVRESMRLNDVMVHLLPLDIISGQPVNIGEGIQISAESGLRTVFPAQMIHHDQDIYQNPERFDAFRFSREHETSSNEQPTTAKRESVTTVSTTFLPFGYGRHACPGRWFVAYMVKQATAYALLHYDVEVTKGPRKRASLLNFMLPPQKAELRVTRRQ</sequence>
<comment type="caution">
    <text evidence="11">The sequence shown here is derived from an EMBL/GenBank/DDBJ whole genome shotgun (WGS) entry which is preliminary data.</text>
</comment>
<keyword evidence="6 8" id="KW-0408">Iron</keyword>
<keyword evidence="4 8" id="KW-0479">Metal-binding</keyword>
<dbReference type="InterPro" id="IPR036396">
    <property type="entry name" value="Cyt_P450_sf"/>
</dbReference>
<protein>
    <recommendedName>
        <fullName evidence="13">Cytochrome P450</fullName>
    </recommendedName>
</protein>
<evidence type="ECO:0008006" key="13">
    <source>
        <dbReference type="Google" id="ProtNLM"/>
    </source>
</evidence>
<dbReference type="Proteomes" id="UP000749309">
    <property type="component" value="Unassembled WGS sequence"/>
</dbReference>
<dbReference type="PROSITE" id="PS00086">
    <property type="entry name" value="CYTOCHROME_P450"/>
    <property type="match status" value="1"/>
</dbReference>
<keyword evidence="7 9" id="KW-0503">Monooxygenase</keyword>
<accession>A0A9P4YK73</accession>
<evidence type="ECO:0000256" key="8">
    <source>
        <dbReference type="PIRSR" id="PIRSR602403-1"/>
    </source>
</evidence>
<dbReference type="Pfam" id="PF00067">
    <property type="entry name" value="p450"/>
    <property type="match status" value="1"/>
</dbReference>
<evidence type="ECO:0000256" key="6">
    <source>
        <dbReference type="ARBA" id="ARBA00023004"/>
    </source>
</evidence>
<keyword evidence="10" id="KW-0472">Membrane</keyword>
<feature type="transmembrane region" description="Helical" evidence="10">
    <location>
        <begin position="36"/>
        <end position="62"/>
    </location>
</feature>